<evidence type="ECO:0000256" key="4">
    <source>
        <dbReference type="PROSITE-ProRule" id="PRU00354"/>
    </source>
</evidence>
<name>A0AA95NHS5_9BURK</name>
<gene>
    <name evidence="6" type="ORF">PFX98_19925</name>
</gene>
<dbReference type="GO" id="GO:0006596">
    <property type="term" value="P:polyamine biosynthetic process"/>
    <property type="evidence" value="ECO:0007669"/>
    <property type="project" value="UniProtKB-UniRule"/>
</dbReference>
<proteinExistence type="inferred from homology"/>
<feature type="domain" description="PABS" evidence="5">
    <location>
        <begin position="1"/>
        <end position="216"/>
    </location>
</feature>
<keyword evidence="2 4" id="KW-0808">Transferase</keyword>
<dbReference type="PANTHER" id="PTHR43317:SF1">
    <property type="entry name" value="THERMOSPERMINE SYNTHASE ACAULIS5"/>
    <property type="match status" value="1"/>
</dbReference>
<evidence type="ECO:0000313" key="7">
    <source>
        <dbReference type="Proteomes" id="UP001177769"/>
    </source>
</evidence>
<dbReference type="RefSeq" id="WP_285232225.1">
    <property type="nucleotide sequence ID" value="NZ_CP116346.1"/>
</dbReference>
<feature type="active site" description="Proton acceptor" evidence="4">
    <location>
        <position position="136"/>
    </location>
</feature>
<reference evidence="6" key="1">
    <citation type="submission" date="2023-01" db="EMBL/GenBank/DDBJ databases">
        <title>Whole genome sequence of Paucibacter sp. S2-9 isolated from pond sediment.</title>
        <authorList>
            <person name="Jung J.Y."/>
        </authorList>
    </citation>
    <scope>NUCLEOTIDE SEQUENCE</scope>
    <source>
        <strain evidence="6">S2-9</strain>
    </source>
</reference>
<evidence type="ECO:0000256" key="1">
    <source>
        <dbReference type="ARBA" id="ARBA00007867"/>
    </source>
</evidence>
<keyword evidence="7" id="KW-1185">Reference proteome</keyword>
<comment type="similarity">
    <text evidence="1">Belongs to the spermidine/spermine synthase family.</text>
</comment>
<accession>A0AA95NHS5</accession>
<sequence length="253" mass="28600">MLESEPVNDHVKPFVYETLNTKALHFSICEIQSRMQTLRPYALDLDYTRTMMGFLLLKDEPDTLAMIGLGGGSLAKFCHRYLPTTRIKVVEINPHVIALKSEFKVPPDDERFKVREGDGADFVRFPPYRMDVLMVDGFDSEGTPPALCSQRFYDDCLDALQPNGLMVANLHTGHVDFETHLARIRRSFGEEVLVVGDGDCSNSIVFACKGLLLRQSRPALLRKPRHFDRQTWDELLPSFAAVAAELKRLQDGA</sequence>
<dbReference type="InterPro" id="IPR030374">
    <property type="entry name" value="PABS"/>
</dbReference>
<evidence type="ECO:0000259" key="5">
    <source>
        <dbReference type="PROSITE" id="PS51006"/>
    </source>
</evidence>
<dbReference type="EMBL" id="CP116346">
    <property type="protein sequence ID" value="WIT11146.1"/>
    <property type="molecule type" value="Genomic_DNA"/>
</dbReference>
<protein>
    <submittedName>
        <fullName evidence="6">Transferase</fullName>
    </submittedName>
</protein>
<evidence type="ECO:0000256" key="3">
    <source>
        <dbReference type="ARBA" id="ARBA00023115"/>
    </source>
</evidence>
<evidence type="ECO:0000256" key="2">
    <source>
        <dbReference type="ARBA" id="ARBA00022679"/>
    </source>
</evidence>
<keyword evidence="3 4" id="KW-0620">Polyamine biosynthesis</keyword>
<dbReference type="KEGG" id="pais:PFX98_19925"/>
<dbReference type="Pfam" id="PF01564">
    <property type="entry name" value="Spermine_synth"/>
    <property type="match status" value="1"/>
</dbReference>
<dbReference type="InterPro" id="IPR029063">
    <property type="entry name" value="SAM-dependent_MTases_sf"/>
</dbReference>
<dbReference type="Proteomes" id="UP001177769">
    <property type="component" value="Chromosome"/>
</dbReference>
<dbReference type="GO" id="GO:0016740">
    <property type="term" value="F:transferase activity"/>
    <property type="evidence" value="ECO:0007669"/>
    <property type="project" value="UniProtKB-UniRule"/>
</dbReference>
<evidence type="ECO:0000313" key="6">
    <source>
        <dbReference type="EMBL" id="WIT11146.1"/>
    </source>
</evidence>
<dbReference type="PROSITE" id="PS51006">
    <property type="entry name" value="PABS_2"/>
    <property type="match status" value="1"/>
</dbReference>
<organism evidence="6 7">
    <name type="scientific">Paucibacter sediminis</name>
    <dbReference type="NCBI Taxonomy" id="3019553"/>
    <lineage>
        <taxon>Bacteria</taxon>
        <taxon>Pseudomonadati</taxon>
        <taxon>Pseudomonadota</taxon>
        <taxon>Betaproteobacteria</taxon>
        <taxon>Burkholderiales</taxon>
        <taxon>Sphaerotilaceae</taxon>
        <taxon>Roseateles</taxon>
    </lineage>
</organism>
<dbReference type="SUPFAM" id="SSF53335">
    <property type="entry name" value="S-adenosyl-L-methionine-dependent methyltransferases"/>
    <property type="match status" value="1"/>
</dbReference>
<dbReference type="AlphaFoldDB" id="A0AA95NHS5"/>
<dbReference type="Gene3D" id="3.40.50.150">
    <property type="entry name" value="Vaccinia Virus protein VP39"/>
    <property type="match status" value="1"/>
</dbReference>
<dbReference type="PANTHER" id="PTHR43317">
    <property type="entry name" value="THERMOSPERMINE SYNTHASE ACAULIS5"/>
    <property type="match status" value="1"/>
</dbReference>